<keyword evidence="2" id="KW-1185">Reference proteome</keyword>
<protein>
    <recommendedName>
        <fullName evidence="3">Antitermination protein Q</fullName>
    </recommendedName>
</protein>
<reference evidence="1 2" key="1">
    <citation type="submission" date="2018-02" db="EMBL/GenBank/DDBJ databases">
        <title>Genome sequencing of Solimonas sp. HR-BB.</title>
        <authorList>
            <person name="Lee Y."/>
            <person name="Jeon C.O."/>
        </authorList>
    </citation>
    <scope>NUCLEOTIDE SEQUENCE [LARGE SCALE GENOMIC DNA]</scope>
    <source>
        <strain evidence="1 2">HR-BB</strain>
    </source>
</reference>
<dbReference type="Proteomes" id="UP000238220">
    <property type="component" value="Unassembled WGS sequence"/>
</dbReference>
<comment type="caution">
    <text evidence="1">The sequence shown here is derived from an EMBL/GenBank/DDBJ whole genome shotgun (WGS) entry which is preliminary data.</text>
</comment>
<organism evidence="1 2">
    <name type="scientific">Solimonas fluminis</name>
    <dbReference type="NCBI Taxonomy" id="2086571"/>
    <lineage>
        <taxon>Bacteria</taxon>
        <taxon>Pseudomonadati</taxon>
        <taxon>Pseudomonadota</taxon>
        <taxon>Gammaproteobacteria</taxon>
        <taxon>Nevskiales</taxon>
        <taxon>Nevskiaceae</taxon>
        <taxon>Solimonas</taxon>
    </lineage>
</organism>
<evidence type="ECO:0000313" key="1">
    <source>
        <dbReference type="EMBL" id="PPE75463.1"/>
    </source>
</evidence>
<name>A0A2S5TKH1_9GAMM</name>
<gene>
    <name evidence="1" type="ORF">C3942_00780</name>
</gene>
<evidence type="ECO:0000313" key="2">
    <source>
        <dbReference type="Proteomes" id="UP000238220"/>
    </source>
</evidence>
<evidence type="ECO:0008006" key="3">
    <source>
        <dbReference type="Google" id="ProtNLM"/>
    </source>
</evidence>
<accession>A0A2S5TKH1</accession>
<dbReference type="AlphaFoldDB" id="A0A2S5TKH1"/>
<dbReference type="EMBL" id="PSNW01000001">
    <property type="protein sequence ID" value="PPE75463.1"/>
    <property type="molecule type" value="Genomic_DNA"/>
</dbReference>
<sequence length="139" mass="15811">MTETEIERLENRLENWARWAKADGHERARCASAEGAYVAPAADEDRLVRSSACPVDARDARFIEEALVSLPSKADRLFIVYVYLLRRYPGEIARKLKFDVDHYEALKQRTLRRLADRIAAASSVRLIARGKPIWAGLAK</sequence>
<proteinExistence type="predicted"/>
<dbReference type="RefSeq" id="WP_104228429.1">
    <property type="nucleotide sequence ID" value="NZ_PSNW01000001.1"/>
</dbReference>